<feature type="non-terminal residue" evidence="1">
    <location>
        <position position="83"/>
    </location>
</feature>
<gene>
    <name evidence="1" type="ORF">S06H3_38535</name>
</gene>
<evidence type="ECO:0000313" key="1">
    <source>
        <dbReference type="EMBL" id="GAI37397.1"/>
    </source>
</evidence>
<sequence>MANSEFRVKPHEILPGNQMVEFFRDGVFVAGIYPHEDGIRIVSKYMDGVEQEPGYPPALVVQLNKGVGEKMIGKPVSGEDLSE</sequence>
<accession>X1N048</accession>
<protein>
    <submittedName>
        <fullName evidence="1">Uncharacterized protein</fullName>
    </submittedName>
</protein>
<dbReference type="AlphaFoldDB" id="X1N048"/>
<organism evidence="1">
    <name type="scientific">marine sediment metagenome</name>
    <dbReference type="NCBI Taxonomy" id="412755"/>
    <lineage>
        <taxon>unclassified sequences</taxon>
        <taxon>metagenomes</taxon>
        <taxon>ecological metagenomes</taxon>
    </lineage>
</organism>
<proteinExistence type="predicted"/>
<dbReference type="EMBL" id="BARV01023495">
    <property type="protein sequence ID" value="GAI37397.1"/>
    <property type="molecule type" value="Genomic_DNA"/>
</dbReference>
<reference evidence="1" key="1">
    <citation type="journal article" date="2014" name="Front. Microbiol.">
        <title>High frequency of phylogenetically diverse reductive dehalogenase-homologous genes in deep subseafloor sedimentary metagenomes.</title>
        <authorList>
            <person name="Kawai M."/>
            <person name="Futagami T."/>
            <person name="Toyoda A."/>
            <person name="Takaki Y."/>
            <person name="Nishi S."/>
            <person name="Hori S."/>
            <person name="Arai W."/>
            <person name="Tsubouchi T."/>
            <person name="Morono Y."/>
            <person name="Uchiyama I."/>
            <person name="Ito T."/>
            <person name="Fujiyama A."/>
            <person name="Inagaki F."/>
            <person name="Takami H."/>
        </authorList>
    </citation>
    <scope>NUCLEOTIDE SEQUENCE</scope>
    <source>
        <strain evidence="1">Expedition CK06-06</strain>
    </source>
</reference>
<name>X1N048_9ZZZZ</name>
<comment type="caution">
    <text evidence="1">The sequence shown here is derived from an EMBL/GenBank/DDBJ whole genome shotgun (WGS) entry which is preliminary data.</text>
</comment>